<gene>
    <name evidence="2" type="ORF">RND81_14G029100</name>
</gene>
<organism evidence="2 3">
    <name type="scientific">Saponaria officinalis</name>
    <name type="common">Common soapwort</name>
    <name type="synonym">Lychnis saponaria</name>
    <dbReference type="NCBI Taxonomy" id="3572"/>
    <lineage>
        <taxon>Eukaryota</taxon>
        <taxon>Viridiplantae</taxon>
        <taxon>Streptophyta</taxon>
        <taxon>Embryophyta</taxon>
        <taxon>Tracheophyta</taxon>
        <taxon>Spermatophyta</taxon>
        <taxon>Magnoliopsida</taxon>
        <taxon>eudicotyledons</taxon>
        <taxon>Gunneridae</taxon>
        <taxon>Pentapetalae</taxon>
        <taxon>Caryophyllales</taxon>
        <taxon>Caryophyllaceae</taxon>
        <taxon>Caryophylleae</taxon>
        <taxon>Saponaria</taxon>
    </lineage>
</organism>
<sequence>MDKQETPTKLEYYHNMWKFDSEAIFLSFLQGEDCRQALILDYTIFHPQGGGQPSDIGFISVSDSAFRFVVEDVRSIDGIVYHYGHVENLEGGLEPEWKIEKGTRVHLHVDESRRNLNSRLHSAGHLLDISIRNVGLGHLVPGKAYHFPDGP</sequence>
<dbReference type="EMBL" id="JBDFQZ010000014">
    <property type="protein sequence ID" value="KAK9664256.1"/>
    <property type="molecule type" value="Genomic_DNA"/>
</dbReference>
<dbReference type="InterPro" id="IPR018164">
    <property type="entry name" value="Ala-tRNA-synth_IIc_N"/>
</dbReference>
<protein>
    <recommendedName>
        <fullName evidence="1">Alanyl-tRNA synthetase class IIc N-terminal domain-containing protein</fullName>
    </recommendedName>
</protein>
<comment type="caution">
    <text evidence="2">The sequence shown here is derived from an EMBL/GenBank/DDBJ whole genome shotgun (WGS) entry which is preliminary data.</text>
</comment>
<proteinExistence type="predicted"/>
<dbReference type="InterPro" id="IPR009000">
    <property type="entry name" value="Transl_B-barrel_sf"/>
</dbReference>
<dbReference type="GO" id="GO:0006419">
    <property type="term" value="P:alanyl-tRNA aminoacylation"/>
    <property type="evidence" value="ECO:0007669"/>
    <property type="project" value="InterPro"/>
</dbReference>
<dbReference type="GO" id="GO:0005524">
    <property type="term" value="F:ATP binding"/>
    <property type="evidence" value="ECO:0007669"/>
    <property type="project" value="InterPro"/>
</dbReference>
<dbReference type="AlphaFoldDB" id="A0AAW1GKP9"/>
<dbReference type="PANTHER" id="PTHR43462">
    <property type="entry name" value="ALANYL-TRNA EDITING PROTEIN"/>
    <property type="match status" value="1"/>
</dbReference>
<dbReference type="Proteomes" id="UP001443914">
    <property type="component" value="Unassembled WGS sequence"/>
</dbReference>
<dbReference type="Pfam" id="PF01411">
    <property type="entry name" value="tRNA-synt_2c"/>
    <property type="match status" value="1"/>
</dbReference>
<dbReference type="PANTHER" id="PTHR43462:SF2">
    <property type="entry name" value="THREONYL AND ALANYL TRNA SYNTHETASE SECOND ADDITIONAL DOMAIN-CONTAINING PROTEIN"/>
    <property type="match status" value="1"/>
</dbReference>
<dbReference type="SUPFAM" id="SSF55186">
    <property type="entry name" value="ThrRS/AlaRS common domain"/>
    <property type="match status" value="1"/>
</dbReference>
<evidence type="ECO:0000313" key="3">
    <source>
        <dbReference type="Proteomes" id="UP001443914"/>
    </source>
</evidence>
<keyword evidence="3" id="KW-1185">Reference proteome</keyword>
<dbReference type="Gene3D" id="2.40.30.130">
    <property type="match status" value="1"/>
</dbReference>
<dbReference type="InterPro" id="IPR051335">
    <property type="entry name" value="Alanyl-tRNA_Editing_Enzymes"/>
</dbReference>
<evidence type="ECO:0000313" key="2">
    <source>
        <dbReference type="EMBL" id="KAK9664256.1"/>
    </source>
</evidence>
<reference evidence="2" key="1">
    <citation type="submission" date="2024-03" db="EMBL/GenBank/DDBJ databases">
        <title>WGS assembly of Saponaria officinalis var. Norfolk2.</title>
        <authorList>
            <person name="Jenkins J."/>
            <person name="Shu S."/>
            <person name="Grimwood J."/>
            <person name="Barry K."/>
            <person name="Goodstein D."/>
            <person name="Schmutz J."/>
            <person name="Leebens-Mack J."/>
            <person name="Osbourn A."/>
        </authorList>
    </citation>
    <scope>NUCLEOTIDE SEQUENCE [LARGE SCALE GENOMIC DNA]</scope>
    <source>
        <strain evidence="2">JIC</strain>
    </source>
</reference>
<dbReference type="GO" id="GO:0004813">
    <property type="term" value="F:alanine-tRNA ligase activity"/>
    <property type="evidence" value="ECO:0007669"/>
    <property type="project" value="InterPro"/>
</dbReference>
<accession>A0AAW1GKP9</accession>
<dbReference type="SUPFAM" id="SSF50447">
    <property type="entry name" value="Translation proteins"/>
    <property type="match status" value="1"/>
</dbReference>
<dbReference type="InterPro" id="IPR018163">
    <property type="entry name" value="Thr/Ala-tRNA-synth_IIc_edit"/>
</dbReference>
<evidence type="ECO:0000259" key="1">
    <source>
        <dbReference type="Pfam" id="PF01411"/>
    </source>
</evidence>
<name>A0AAW1GKP9_SAPOF</name>
<feature type="domain" description="Alanyl-tRNA synthetase class IIc N-terminal" evidence="1">
    <location>
        <begin position="35"/>
        <end position="112"/>
    </location>
</feature>